<dbReference type="SUPFAM" id="SSF51905">
    <property type="entry name" value="FAD/NAD(P)-binding domain"/>
    <property type="match status" value="1"/>
</dbReference>
<dbReference type="OrthoDB" id="5792777at2"/>
<dbReference type="PANTHER" id="PTHR16128">
    <property type="entry name" value="FAD/NAD(P)-BINDING OXIDOREDUCTASE FAMILY PROTEIN"/>
    <property type="match status" value="1"/>
</dbReference>
<dbReference type="Proteomes" id="UP000220246">
    <property type="component" value="Unassembled WGS sequence"/>
</dbReference>
<dbReference type="STRING" id="1219032.GCA_001515545_00629"/>
<dbReference type="InterPro" id="IPR036188">
    <property type="entry name" value="FAD/NAD-bd_sf"/>
</dbReference>
<protein>
    <submittedName>
        <fullName evidence="2">NAD/FAD-dependent oxidoreductase</fullName>
    </submittedName>
</protein>
<dbReference type="PANTHER" id="PTHR16128:SF5">
    <property type="entry name" value="FAD_NAD(P)-BINDING OXIDOREDUCTASE FAMILY PROTEIN"/>
    <property type="match status" value="1"/>
</dbReference>
<reference evidence="3" key="1">
    <citation type="submission" date="2017-09" db="EMBL/GenBank/DDBJ databases">
        <title>FDA dAtabase for Regulatory Grade micrObial Sequences (FDA-ARGOS): Supporting development and validation of Infectious Disease Dx tests.</title>
        <authorList>
            <person name="Minogue T."/>
            <person name="Wolcott M."/>
            <person name="Wasieloski L."/>
            <person name="Aguilar W."/>
            <person name="Moore D."/>
            <person name="Tallon L."/>
            <person name="Sadzewicz L."/>
            <person name="Ott S."/>
            <person name="Zhao X."/>
            <person name="Nagaraj S."/>
            <person name="Vavikolanu K."/>
            <person name="Aluvathingal J."/>
            <person name="Nadendla S."/>
            <person name="Sichtig H."/>
        </authorList>
    </citation>
    <scope>NUCLEOTIDE SEQUENCE [LARGE SCALE GENOMIC DNA]</scope>
    <source>
        <strain evidence="3">FDAARGOS_394</strain>
    </source>
</reference>
<accession>A0A2A7UXH7</accession>
<feature type="domain" description="Amine oxidase" evidence="1">
    <location>
        <begin position="132"/>
        <end position="347"/>
    </location>
</feature>
<dbReference type="Gene3D" id="3.90.660.10">
    <property type="match status" value="1"/>
</dbReference>
<sequence>MSIPIPSPSAPSGPIAIIGAGLAGLACAQLLARAGHSVHVFDKSRGASGRMSTRRGTDAGAHWQCDHGAPSFQAHDADFRAQVRSWQEAGATAPWPGRIGLHDGERLRLQDNAPQRFVGTPRMTSPAAHMVRGMQDMPDPVRFQWQTTVEPLQTAAGEGAGWTLHSPEHGAAPQRYRTVLLAVPAPQAGALLEAVAPEAARLARSARMRPCWSVMVRCAGPVPMAVDGCVVEHSPLRWIARDSSKPGRSGPETWLLQASHSWSEAHLEDDAQTVTAALLQAFAQLGGPSPASVQATSHRWRYADATQPLHVDCWWSPAAGLGLCGDWLHNGTVEGAWLSGRSLARAVHAAGQRHAA</sequence>
<evidence type="ECO:0000313" key="2">
    <source>
        <dbReference type="EMBL" id="PEH89958.1"/>
    </source>
</evidence>
<dbReference type="EMBL" id="PDEA01000001">
    <property type="protein sequence ID" value="PEH89958.1"/>
    <property type="molecule type" value="Genomic_DNA"/>
</dbReference>
<keyword evidence="3" id="KW-1185">Reference proteome</keyword>
<organism evidence="2 3">
    <name type="scientific">Comamonas terrigena</name>
    <dbReference type="NCBI Taxonomy" id="32013"/>
    <lineage>
        <taxon>Bacteria</taxon>
        <taxon>Pseudomonadati</taxon>
        <taxon>Pseudomonadota</taxon>
        <taxon>Betaproteobacteria</taxon>
        <taxon>Burkholderiales</taxon>
        <taxon>Comamonadaceae</taxon>
        <taxon>Comamonas</taxon>
    </lineage>
</organism>
<dbReference type="Pfam" id="PF01593">
    <property type="entry name" value="Amino_oxidase"/>
    <property type="match status" value="1"/>
</dbReference>
<proteinExistence type="predicted"/>
<dbReference type="RefSeq" id="WP_066533419.1">
    <property type="nucleotide sequence ID" value="NZ_PDEA01000001.1"/>
</dbReference>
<dbReference type="AlphaFoldDB" id="A0A2A7UXH7"/>
<evidence type="ECO:0000259" key="1">
    <source>
        <dbReference type="Pfam" id="PF01593"/>
    </source>
</evidence>
<dbReference type="Gene3D" id="3.50.50.60">
    <property type="entry name" value="FAD/NAD(P)-binding domain"/>
    <property type="match status" value="1"/>
</dbReference>
<evidence type="ECO:0000313" key="3">
    <source>
        <dbReference type="Proteomes" id="UP000220246"/>
    </source>
</evidence>
<dbReference type="GO" id="GO:0016491">
    <property type="term" value="F:oxidoreductase activity"/>
    <property type="evidence" value="ECO:0007669"/>
    <property type="project" value="InterPro"/>
</dbReference>
<dbReference type="PRINTS" id="PR00419">
    <property type="entry name" value="ADXRDTASE"/>
</dbReference>
<dbReference type="Pfam" id="PF13450">
    <property type="entry name" value="NAD_binding_8"/>
    <property type="match status" value="1"/>
</dbReference>
<name>A0A2A7UXH7_COMTR</name>
<dbReference type="GeneID" id="80802191"/>
<comment type="caution">
    <text evidence="2">The sequence shown here is derived from an EMBL/GenBank/DDBJ whole genome shotgun (WGS) entry which is preliminary data.</text>
</comment>
<dbReference type="InterPro" id="IPR002937">
    <property type="entry name" value="Amino_oxidase"/>
</dbReference>
<gene>
    <name evidence="2" type="ORF">CRM82_16370</name>
</gene>